<dbReference type="Gene3D" id="3.40.50.620">
    <property type="entry name" value="HUPs"/>
    <property type="match status" value="2"/>
</dbReference>
<evidence type="ECO:0000256" key="10">
    <source>
        <dbReference type="RuleBase" id="RU363035"/>
    </source>
</evidence>
<dbReference type="SUPFAM" id="SSF47323">
    <property type="entry name" value="Anticodon-binding domain of a subclass of class I aminoacyl-tRNA synthetases"/>
    <property type="match status" value="1"/>
</dbReference>
<reference evidence="15" key="2">
    <citation type="journal article" date="2023" name="IMA Fungus">
        <title>Comparative genomic study of the Penicillium genus elucidates a diverse pangenome and 15 lateral gene transfer events.</title>
        <authorList>
            <person name="Petersen C."/>
            <person name="Sorensen T."/>
            <person name="Nielsen M.R."/>
            <person name="Sondergaard T.E."/>
            <person name="Sorensen J.L."/>
            <person name="Fitzpatrick D.A."/>
            <person name="Frisvad J.C."/>
            <person name="Nielsen K.L."/>
        </authorList>
    </citation>
    <scope>NUCLEOTIDE SEQUENCE</scope>
    <source>
        <strain evidence="15">IBT 15544</strain>
    </source>
</reference>
<keyword evidence="7 10" id="KW-0030">Aminoacyl-tRNA synthetase</keyword>
<reference evidence="15" key="1">
    <citation type="submission" date="2022-12" db="EMBL/GenBank/DDBJ databases">
        <authorList>
            <person name="Petersen C."/>
        </authorList>
    </citation>
    <scope>NUCLEOTIDE SEQUENCE</scope>
    <source>
        <strain evidence="15">IBT 15544</strain>
    </source>
</reference>
<proteinExistence type="inferred from homology"/>
<gene>
    <name evidence="15" type="ORF">N7498_004893</name>
</gene>
<evidence type="ECO:0000259" key="14">
    <source>
        <dbReference type="Pfam" id="PF13603"/>
    </source>
</evidence>
<evidence type="ECO:0000256" key="4">
    <source>
        <dbReference type="ARBA" id="ARBA00022741"/>
    </source>
</evidence>
<dbReference type="GeneID" id="83179256"/>
<dbReference type="FunFam" id="3.40.50.620:FF:000285">
    <property type="entry name" value="Leucyl-tRNA synthetase"/>
    <property type="match status" value="1"/>
</dbReference>
<dbReference type="PANTHER" id="PTHR43740:SF2">
    <property type="entry name" value="LEUCINE--TRNA LIGASE, MITOCHONDRIAL"/>
    <property type="match status" value="1"/>
</dbReference>
<evidence type="ECO:0000256" key="7">
    <source>
        <dbReference type="ARBA" id="ARBA00023146"/>
    </source>
</evidence>
<dbReference type="RefSeq" id="XP_058308493.1">
    <property type="nucleotide sequence ID" value="XM_058451955.1"/>
</dbReference>
<dbReference type="Gene3D" id="1.10.730.10">
    <property type="entry name" value="Isoleucyl-tRNA Synthetase, Domain 1"/>
    <property type="match status" value="2"/>
</dbReference>
<dbReference type="InterPro" id="IPR009008">
    <property type="entry name" value="Val/Leu/Ile-tRNA-synth_edit"/>
</dbReference>
<feature type="domain" description="Aminoacyl-tRNA synthetase class Ia" evidence="12">
    <location>
        <begin position="55"/>
        <end position="253"/>
    </location>
</feature>
<dbReference type="GO" id="GO:0006429">
    <property type="term" value="P:leucyl-tRNA aminoacylation"/>
    <property type="evidence" value="ECO:0007669"/>
    <property type="project" value="InterPro"/>
</dbReference>
<dbReference type="InterPro" id="IPR002300">
    <property type="entry name" value="aa-tRNA-synth_Ia"/>
</dbReference>
<dbReference type="Pfam" id="PF08264">
    <property type="entry name" value="Anticodon_1"/>
    <property type="match status" value="1"/>
</dbReference>
<dbReference type="InterPro" id="IPR025709">
    <property type="entry name" value="Leu_tRNA-synth_edit"/>
</dbReference>
<evidence type="ECO:0000256" key="3">
    <source>
        <dbReference type="ARBA" id="ARBA00022598"/>
    </source>
</evidence>
<name>A0A9W9MME0_9EURO</name>
<feature type="region of interest" description="Disordered" evidence="11">
    <location>
        <begin position="57"/>
        <end position="77"/>
    </location>
</feature>
<evidence type="ECO:0000256" key="1">
    <source>
        <dbReference type="ARBA" id="ARBA00005594"/>
    </source>
</evidence>
<evidence type="ECO:0000313" key="15">
    <source>
        <dbReference type="EMBL" id="KAJ5204014.1"/>
    </source>
</evidence>
<dbReference type="CDD" id="cd00812">
    <property type="entry name" value="LeuRS_core"/>
    <property type="match status" value="1"/>
</dbReference>
<dbReference type="Gene3D" id="3.10.20.590">
    <property type="match status" value="1"/>
</dbReference>
<dbReference type="GO" id="GO:0005739">
    <property type="term" value="C:mitochondrion"/>
    <property type="evidence" value="ECO:0007669"/>
    <property type="project" value="TreeGrafter"/>
</dbReference>
<evidence type="ECO:0000259" key="12">
    <source>
        <dbReference type="Pfam" id="PF00133"/>
    </source>
</evidence>
<dbReference type="PROSITE" id="PS00178">
    <property type="entry name" value="AA_TRNA_LIGASE_I"/>
    <property type="match status" value="1"/>
</dbReference>
<dbReference type="Pfam" id="PF13603">
    <property type="entry name" value="tRNA-synt_1_2"/>
    <property type="match status" value="1"/>
</dbReference>
<protein>
    <recommendedName>
        <fullName evidence="2">leucine--tRNA ligase</fullName>
        <ecNumber evidence="2">6.1.1.4</ecNumber>
    </recommendedName>
    <alternativeName>
        <fullName evidence="8">Leucyl-tRNA synthetase</fullName>
    </alternativeName>
</protein>
<keyword evidence="16" id="KW-1185">Reference proteome</keyword>
<dbReference type="SUPFAM" id="SSF50677">
    <property type="entry name" value="ValRS/IleRS/LeuRS editing domain"/>
    <property type="match status" value="1"/>
</dbReference>
<dbReference type="InterPro" id="IPR009080">
    <property type="entry name" value="tRNAsynth_Ia_anticodon-bd"/>
</dbReference>
<evidence type="ECO:0000259" key="13">
    <source>
        <dbReference type="Pfam" id="PF08264"/>
    </source>
</evidence>
<evidence type="ECO:0000256" key="2">
    <source>
        <dbReference type="ARBA" id="ARBA00013164"/>
    </source>
</evidence>
<dbReference type="AlphaFoldDB" id="A0A9W9MME0"/>
<keyword evidence="5 10" id="KW-0067">ATP-binding</keyword>
<evidence type="ECO:0000256" key="8">
    <source>
        <dbReference type="ARBA" id="ARBA00030520"/>
    </source>
</evidence>
<dbReference type="InterPro" id="IPR013155">
    <property type="entry name" value="M/V/L/I-tRNA-synth_anticd-bd"/>
</dbReference>
<comment type="caution">
    <text evidence="15">The sequence shown here is derived from an EMBL/GenBank/DDBJ whole genome shotgun (WGS) entry which is preliminary data.</text>
</comment>
<organism evidence="15 16">
    <name type="scientific">Penicillium cinerascens</name>
    <dbReference type="NCBI Taxonomy" id="70096"/>
    <lineage>
        <taxon>Eukaryota</taxon>
        <taxon>Fungi</taxon>
        <taxon>Dikarya</taxon>
        <taxon>Ascomycota</taxon>
        <taxon>Pezizomycotina</taxon>
        <taxon>Eurotiomycetes</taxon>
        <taxon>Eurotiomycetidae</taxon>
        <taxon>Eurotiales</taxon>
        <taxon>Aspergillaceae</taxon>
        <taxon>Penicillium</taxon>
    </lineage>
</organism>
<dbReference type="OrthoDB" id="15954at2759"/>
<dbReference type="GO" id="GO:0005524">
    <property type="term" value="F:ATP binding"/>
    <property type="evidence" value="ECO:0007669"/>
    <property type="project" value="UniProtKB-KW"/>
</dbReference>
<keyword evidence="6 10" id="KW-0648">Protein biosynthesis</keyword>
<keyword evidence="4 10" id="KW-0547">Nucleotide-binding</keyword>
<evidence type="ECO:0000256" key="5">
    <source>
        <dbReference type="ARBA" id="ARBA00022840"/>
    </source>
</evidence>
<comment type="similarity">
    <text evidence="1 10">Belongs to the class-I aminoacyl-tRNA synthetase family.</text>
</comment>
<dbReference type="FunFam" id="3.40.50.620:FF:000003">
    <property type="entry name" value="Leucine--tRNA ligase"/>
    <property type="match status" value="1"/>
</dbReference>
<evidence type="ECO:0000256" key="6">
    <source>
        <dbReference type="ARBA" id="ARBA00022917"/>
    </source>
</evidence>
<keyword evidence="3 10" id="KW-0436">Ligase</keyword>
<dbReference type="InterPro" id="IPR014729">
    <property type="entry name" value="Rossmann-like_a/b/a_fold"/>
</dbReference>
<evidence type="ECO:0000256" key="11">
    <source>
        <dbReference type="SAM" id="MobiDB-lite"/>
    </source>
</evidence>
<dbReference type="FunFam" id="1.10.730.10:FF:000072">
    <property type="entry name" value="Leucyl-tRNA synthetase"/>
    <property type="match status" value="1"/>
</dbReference>
<evidence type="ECO:0000313" key="16">
    <source>
        <dbReference type="Proteomes" id="UP001150904"/>
    </source>
</evidence>
<dbReference type="PRINTS" id="PR00985">
    <property type="entry name" value="TRNASYNTHLEU"/>
</dbReference>
<dbReference type="PANTHER" id="PTHR43740">
    <property type="entry name" value="LEUCYL-TRNA SYNTHETASE"/>
    <property type="match status" value="1"/>
</dbReference>
<dbReference type="GO" id="GO:0002161">
    <property type="term" value="F:aminoacyl-tRNA deacylase activity"/>
    <property type="evidence" value="ECO:0007669"/>
    <property type="project" value="InterPro"/>
</dbReference>
<evidence type="ECO:0000256" key="9">
    <source>
        <dbReference type="ARBA" id="ARBA00047469"/>
    </source>
</evidence>
<dbReference type="InterPro" id="IPR002302">
    <property type="entry name" value="Leu-tRNA-ligase"/>
</dbReference>
<dbReference type="Proteomes" id="UP001150904">
    <property type="component" value="Unassembled WGS sequence"/>
</dbReference>
<dbReference type="InterPro" id="IPR001412">
    <property type="entry name" value="aa-tRNA-synth_I_CS"/>
</dbReference>
<dbReference type="Pfam" id="PF00133">
    <property type="entry name" value="tRNA-synt_1"/>
    <property type="match status" value="2"/>
</dbReference>
<feature type="domain" description="Aminoacyl-tRNA synthetase class Ia" evidence="12">
    <location>
        <begin position="476"/>
        <end position="640"/>
    </location>
</feature>
<dbReference type="GO" id="GO:0032543">
    <property type="term" value="P:mitochondrial translation"/>
    <property type="evidence" value="ECO:0007669"/>
    <property type="project" value="TreeGrafter"/>
</dbReference>
<dbReference type="EC" id="6.1.1.4" evidence="2"/>
<dbReference type="NCBIfam" id="TIGR00396">
    <property type="entry name" value="leuS_bact"/>
    <property type="match status" value="1"/>
</dbReference>
<feature type="domain" description="Methionyl/Valyl/Leucyl/Isoleucyl-tRNA synthetase anticodon-binding" evidence="13">
    <location>
        <begin position="785"/>
        <end position="910"/>
    </location>
</feature>
<dbReference type="GO" id="GO:0004823">
    <property type="term" value="F:leucine-tRNA ligase activity"/>
    <property type="evidence" value="ECO:0007669"/>
    <property type="project" value="UniProtKB-EC"/>
</dbReference>
<sequence length="972" mass="107905">MQTLSRIRLTPFVAQARLCARPGLRPLLPSNAFTRLATTAANTRRLDLPALDKKWQAKWKTDGESPRPTDQGTESKPKSYILSMFPYPSGTLHMGHLRVYTISDVLSRFYKMRGHDVLHPMGWDAFGLPAENAAIERGVDPAEWTEQNIAKMKEQLRSISTSFDWDREVATCAPEFYEHTQRIFLMLYEKGLAYQAEALVNYDPVDKTVLANEQVDANGFSWRSGAKVEKLNLKQWFFRITDFKEMLLKDLDSLAGGWPDRVLSMQRNWIGRSEGAKVTFPVTIDGQDGEVNVDVFTTRPDTLYGVEYLALSLNHPIVLKAAEKDSALRSFLDEASSLPEDSKAGYRLNGITASHPLRKIDNESPHVQRSLPIFVAPYVLSDYGEGAVMGVPGHDARDIMFFKENVKPETISLVIGENATSDTLVPAQDAKAFTQDGVLTSHCWKYQGLHSKEAAKQIVTDLKQVGQADFKETWRLRDWLISRQRYWGAPIPIIHCGDCGPVPVPAKDLPVKLPKIQGEWLKAKKGNPLESSEEWLHTNCPSCGGPARRDTDTMDTFVDSSWYYLRFLDSKNKDSPFSPSVARPVNVYIGGVEHAILHLLYARFIYKFLSQSELFPAIAHVDESAAPAEPFKTLLSQGMVHGKTFTEPLTGRFLLPSEVDLTSPDKPLITGTQVAPNVSYEKMSKSKYNGVDPTECATKYGADATRAHVLFSAPVSEVLEWDEAKIVGVERWFGRLWKLVLDAQQQLAESSLAVSATDLDSPGHAVSLPSSLEELTGSDADAVLATHNTISSVTTCIESNPYGLNTVISDLTKLTNALSSAPPSSPLVYYLCVSALLRLLSPIAPALASESWEVLHEPLIKDSDSVRSILSSPWPTNLLTPEQAEVLAARGGQTVAVQINGKLRCAVTIPRMMSPTTTSPQGKGPSQEEQDWIISRVLETAEGKLWLREKNDWEKRRRVIVVKGGKLVNVVF</sequence>
<dbReference type="EMBL" id="JAPQKR010000012">
    <property type="protein sequence ID" value="KAJ5204014.1"/>
    <property type="molecule type" value="Genomic_DNA"/>
</dbReference>
<comment type="catalytic activity">
    <reaction evidence="9">
        <text>tRNA(Leu) + L-leucine + ATP = L-leucyl-tRNA(Leu) + AMP + diphosphate</text>
        <dbReference type="Rhea" id="RHEA:11688"/>
        <dbReference type="Rhea" id="RHEA-COMP:9613"/>
        <dbReference type="Rhea" id="RHEA-COMP:9622"/>
        <dbReference type="ChEBI" id="CHEBI:30616"/>
        <dbReference type="ChEBI" id="CHEBI:33019"/>
        <dbReference type="ChEBI" id="CHEBI:57427"/>
        <dbReference type="ChEBI" id="CHEBI:78442"/>
        <dbReference type="ChEBI" id="CHEBI:78494"/>
        <dbReference type="ChEBI" id="CHEBI:456215"/>
        <dbReference type="EC" id="6.1.1.4"/>
    </reaction>
</comment>
<dbReference type="SUPFAM" id="SSF52374">
    <property type="entry name" value="Nucleotidylyl transferase"/>
    <property type="match status" value="1"/>
</dbReference>
<accession>A0A9W9MME0</accession>
<feature type="domain" description="Leucyl-tRNA synthetase editing" evidence="14">
    <location>
        <begin position="267"/>
        <end position="462"/>
    </location>
</feature>
<dbReference type="HAMAP" id="MF_00049_B">
    <property type="entry name" value="Leu_tRNA_synth_B"/>
    <property type="match status" value="1"/>
</dbReference>